<protein>
    <submittedName>
        <fullName evidence="10">DNA-binding response regulator</fullName>
    </submittedName>
</protein>
<dbReference type="SUPFAM" id="SSF46894">
    <property type="entry name" value="C-terminal effector domain of the bipartite response regulators"/>
    <property type="match status" value="1"/>
</dbReference>
<dbReference type="InterPro" id="IPR011006">
    <property type="entry name" value="CheY-like_superfamily"/>
</dbReference>
<dbReference type="PROSITE" id="PS50110">
    <property type="entry name" value="RESPONSE_REGULATORY"/>
    <property type="match status" value="1"/>
</dbReference>
<evidence type="ECO:0000256" key="7">
    <source>
        <dbReference type="PROSITE-ProRule" id="PRU01091"/>
    </source>
</evidence>
<dbReference type="InterPro" id="IPR016032">
    <property type="entry name" value="Sig_transdc_resp-reg_C-effctor"/>
</dbReference>
<dbReference type="InterPro" id="IPR039420">
    <property type="entry name" value="WalR-like"/>
</dbReference>
<reference evidence="10 11" key="1">
    <citation type="journal article" date="2016" name="Nat. Commun.">
        <title>Thousands of microbial genomes shed light on interconnected biogeochemical processes in an aquifer system.</title>
        <authorList>
            <person name="Anantharaman K."/>
            <person name="Brown C.T."/>
            <person name="Hug L.A."/>
            <person name="Sharon I."/>
            <person name="Castelle C.J."/>
            <person name="Probst A.J."/>
            <person name="Thomas B.C."/>
            <person name="Singh A."/>
            <person name="Wilkins M.J."/>
            <person name="Karaoz U."/>
            <person name="Brodie E.L."/>
            <person name="Williams K.H."/>
            <person name="Hubbard S.S."/>
            <person name="Banfield J.F."/>
        </authorList>
    </citation>
    <scope>NUCLEOTIDE SEQUENCE [LARGE SCALE GENOMIC DNA]</scope>
</reference>
<gene>
    <name evidence="10" type="ORF">A3A93_01660</name>
</gene>
<dbReference type="InterPro" id="IPR001867">
    <property type="entry name" value="OmpR/PhoB-type_DNA-bd"/>
</dbReference>
<evidence type="ECO:0000313" key="11">
    <source>
        <dbReference type="Proteomes" id="UP000177141"/>
    </source>
</evidence>
<keyword evidence="5" id="KW-0804">Transcription</keyword>
<evidence type="ECO:0000256" key="2">
    <source>
        <dbReference type="ARBA" id="ARBA00023012"/>
    </source>
</evidence>
<dbReference type="GO" id="GO:0000156">
    <property type="term" value="F:phosphorelay response regulator activity"/>
    <property type="evidence" value="ECO:0007669"/>
    <property type="project" value="TreeGrafter"/>
</dbReference>
<evidence type="ECO:0000259" key="9">
    <source>
        <dbReference type="PROSITE" id="PS51755"/>
    </source>
</evidence>
<dbReference type="AlphaFoldDB" id="A0A1F7IY80"/>
<evidence type="ECO:0000313" key="10">
    <source>
        <dbReference type="EMBL" id="OGK48326.1"/>
    </source>
</evidence>
<dbReference type="SUPFAM" id="SSF52172">
    <property type="entry name" value="CheY-like"/>
    <property type="match status" value="1"/>
</dbReference>
<proteinExistence type="predicted"/>
<dbReference type="GO" id="GO:0000976">
    <property type="term" value="F:transcription cis-regulatory region binding"/>
    <property type="evidence" value="ECO:0007669"/>
    <property type="project" value="TreeGrafter"/>
</dbReference>
<keyword evidence="3" id="KW-0805">Transcription regulation</keyword>
<keyword evidence="2" id="KW-0902">Two-component regulatory system</keyword>
<dbReference type="SMART" id="SM00448">
    <property type="entry name" value="REC"/>
    <property type="match status" value="1"/>
</dbReference>
<dbReference type="Pfam" id="PF00486">
    <property type="entry name" value="Trans_reg_C"/>
    <property type="match status" value="1"/>
</dbReference>
<dbReference type="Gene3D" id="1.10.10.10">
    <property type="entry name" value="Winged helix-like DNA-binding domain superfamily/Winged helix DNA-binding domain"/>
    <property type="match status" value="1"/>
</dbReference>
<dbReference type="PANTHER" id="PTHR48111">
    <property type="entry name" value="REGULATOR OF RPOS"/>
    <property type="match status" value="1"/>
</dbReference>
<dbReference type="GO" id="GO:0005829">
    <property type="term" value="C:cytosol"/>
    <property type="evidence" value="ECO:0007669"/>
    <property type="project" value="TreeGrafter"/>
</dbReference>
<dbReference type="SMART" id="SM00862">
    <property type="entry name" value="Trans_reg_C"/>
    <property type="match status" value="1"/>
</dbReference>
<dbReference type="PANTHER" id="PTHR48111:SF22">
    <property type="entry name" value="REGULATOR OF RPOS"/>
    <property type="match status" value="1"/>
</dbReference>
<evidence type="ECO:0000256" key="5">
    <source>
        <dbReference type="ARBA" id="ARBA00023163"/>
    </source>
</evidence>
<dbReference type="Gene3D" id="6.10.250.690">
    <property type="match status" value="1"/>
</dbReference>
<dbReference type="CDD" id="cd19935">
    <property type="entry name" value="REC_OmpR_CusR-like"/>
    <property type="match status" value="1"/>
</dbReference>
<organism evidence="10 11">
    <name type="scientific">Candidatus Roizmanbacteria bacterium RIFCSPLOWO2_01_FULL_38_12</name>
    <dbReference type="NCBI Taxonomy" id="1802061"/>
    <lineage>
        <taxon>Bacteria</taxon>
        <taxon>Candidatus Roizmaniibacteriota</taxon>
    </lineage>
</organism>
<dbReference type="STRING" id="1802061.A3A93_01660"/>
<keyword evidence="1 6" id="KW-0597">Phosphoprotein</keyword>
<comment type="caution">
    <text evidence="10">The sequence shown here is derived from an EMBL/GenBank/DDBJ whole genome shotgun (WGS) entry which is preliminary data.</text>
</comment>
<dbReference type="CDD" id="cd00383">
    <property type="entry name" value="trans_reg_C"/>
    <property type="match status" value="1"/>
</dbReference>
<dbReference type="FunFam" id="1.10.10.10:FF:000005">
    <property type="entry name" value="Two-component system response regulator"/>
    <property type="match status" value="1"/>
</dbReference>
<dbReference type="Pfam" id="PF00072">
    <property type="entry name" value="Response_reg"/>
    <property type="match status" value="1"/>
</dbReference>
<dbReference type="InterPro" id="IPR001789">
    <property type="entry name" value="Sig_transdc_resp-reg_receiver"/>
</dbReference>
<evidence type="ECO:0000259" key="8">
    <source>
        <dbReference type="PROSITE" id="PS50110"/>
    </source>
</evidence>
<feature type="modified residue" description="4-aspartylphosphate" evidence="6">
    <location>
        <position position="51"/>
    </location>
</feature>
<feature type="domain" description="OmpR/PhoB-type" evidence="9">
    <location>
        <begin position="124"/>
        <end position="218"/>
    </location>
</feature>
<dbReference type="Gene3D" id="3.40.50.2300">
    <property type="match status" value="1"/>
</dbReference>
<dbReference type="GO" id="GO:0032993">
    <property type="term" value="C:protein-DNA complex"/>
    <property type="evidence" value="ECO:0007669"/>
    <property type="project" value="TreeGrafter"/>
</dbReference>
<evidence type="ECO:0000256" key="4">
    <source>
        <dbReference type="ARBA" id="ARBA00023125"/>
    </source>
</evidence>
<name>A0A1F7IY80_9BACT</name>
<evidence type="ECO:0000256" key="6">
    <source>
        <dbReference type="PROSITE-ProRule" id="PRU00169"/>
    </source>
</evidence>
<evidence type="ECO:0000256" key="1">
    <source>
        <dbReference type="ARBA" id="ARBA00022553"/>
    </source>
</evidence>
<evidence type="ECO:0000256" key="3">
    <source>
        <dbReference type="ARBA" id="ARBA00023015"/>
    </source>
</evidence>
<sequence length="221" mass="25205">MRILLVEDEKKLSDVIKKGLIEEGYAVDQAFNGEEGLYLAESESYDVIILDIMLPKLDGMTICRELRKKGIVIPVLMLTAKTRVEDKVTGLNVGADDYLTKPFEFIELKSRIHALIRRSSQKPISTISIGDIEIDTVKRIVKKDGKEIIFTPKEFAILEFLARHKDEVVTRTQITEHIWDYNFEGLSNVVDVFIASLRKKLKTKIIQTVHGIGYKLTEIKV</sequence>
<keyword evidence="4 7" id="KW-0238">DNA-binding</keyword>
<accession>A0A1F7IY80</accession>
<dbReference type="FunFam" id="3.40.50.2300:FF:000001">
    <property type="entry name" value="DNA-binding response regulator PhoB"/>
    <property type="match status" value="1"/>
</dbReference>
<dbReference type="InterPro" id="IPR036388">
    <property type="entry name" value="WH-like_DNA-bd_sf"/>
</dbReference>
<dbReference type="Proteomes" id="UP000177141">
    <property type="component" value="Unassembled WGS sequence"/>
</dbReference>
<feature type="domain" description="Response regulatory" evidence="8">
    <location>
        <begin position="2"/>
        <end position="116"/>
    </location>
</feature>
<dbReference type="PROSITE" id="PS51755">
    <property type="entry name" value="OMPR_PHOB"/>
    <property type="match status" value="1"/>
</dbReference>
<dbReference type="EMBL" id="MGAL01000017">
    <property type="protein sequence ID" value="OGK48326.1"/>
    <property type="molecule type" value="Genomic_DNA"/>
</dbReference>
<feature type="DNA-binding region" description="OmpR/PhoB-type" evidence="7">
    <location>
        <begin position="124"/>
        <end position="218"/>
    </location>
</feature>
<dbReference type="GO" id="GO:0006355">
    <property type="term" value="P:regulation of DNA-templated transcription"/>
    <property type="evidence" value="ECO:0007669"/>
    <property type="project" value="InterPro"/>
</dbReference>